<name>Q9LPH8_ARATH</name>
<reference key="1">
    <citation type="journal article" date="2000" name="Nature">
        <title>Sequence and analysis of chromosome 1 of the plant Arabidopsis thaliana.</title>
        <authorList>
            <person name="Theologis A."/>
            <person name="Ecker J.R."/>
            <person name="Palm C.J."/>
            <person name="Federspiel N.A."/>
            <person name="Kaul S."/>
            <person name="White O."/>
            <person name="Alonso J."/>
            <person name="Altafi H."/>
            <person name="Araujo R."/>
            <person name="Bowman C.L."/>
            <person name="Brooks S.Y."/>
            <person name="Buehler E."/>
            <person name="Chan A."/>
            <person name="Chao Q."/>
            <person name="Chen H."/>
            <person name="Cheuk R.F."/>
            <person name="Chin C.W."/>
            <person name="Chung M.K."/>
            <person name="Conn L."/>
            <person name="Conway A.B."/>
            <person name="Conway A.R."/>
            <person name="Creasy T.H."/>
            <person name="Dewar K."/>
            <person name="Dunn P."/>
            <person name="Etgu P."/>
            <person name="Feldblyum T.V."/>
            <person name="Feng J."/>
            <person name="Fong B."/>
            <person name="Fujii C.Y."/>
            <person name="Gill J.E."/>
            <person name="Goldsmith A.D."/>
            <person name="Haas B."/>
            <person name="Hansen N.F."/>
            <person name="Hughes B."/>
            <person name="Huizar L."/>
            <person name="Hunter J.L."/>
            <person name="Jenkins J."/>
            <person name="Johnson-Hopson C."/>
            <person name="Khan S."/>
            <person name="Khaykin E."/>
            <person name="Kim C.J."/>
            <person name="Koo H.L."/>
            <person name="Kremenetskaia I."/>
            <person name="Kurtz D.B."/>
            <person name="Kwan A."/>
            <person name="Lam B."/>
            <person name="Langin-Hooper S."/>
            <person name="Lee A."/>
            <person name="Lee J.M."/>
            <person name="Lenz C.A."/>
            <person name="Li J.H."/>
            <person name="Li Y."/>
            <person name="Lin X."/>
            <person name="Liu S.X."/>
            <person name="Liu Z.A."/>
            <person name="Luros J.S."/>
            <person name="Maiti R."/>
            <person name="Marziali A."/>
            <person name="Militscher J."/>
            <person name="Miranda M."/>
            <person name="Nguyen M."/>
            <person name="Nierman W.C."/>
            <person name="Osborne B.I."/>
            <person name="Pai G."/>
            <person name="Peterson J."/>
            <person name="Pham P.K."/>
            <person name="Rizzo M."/>
            <person name="Rooney T."/>
            <person name="Rowley D."/>
            <person name="Sakano H."/>
            <person name="Salzberg S.L."/>
            <person name="Schwartz J.R."/>
            <person name="Shinn P."/>
            <person name="Southwick A.M."/>
            <person name="Sun H."/>
            <person name="Tallon L.J."/>
            <person name="Tambunga G."/>
            <person name="Toriumi M.J."/>
            <person name="Town C.D."/>
            <person name="Utterback T."/>
            <person name="Van Aken S."/>
            <person name="Vaysberg M."/>
            <person name="Vysotskaia V.S."/>
            <person name="Walker M."/>
            <person name="Wu D."/>
            <person name="Yu G."/>
            <person name="Fraser C.M."/>
            <person name="Venter J.C."/>
            <person name="Davis R.W."/>
        </authorList>
    </citation>
    <scope>NUCLEOTIDE SEQUENCE [LARGE SCALE GENOMIC DNA]</scope>
    <source>
        <strain>cv. Columbia</strain>
    </source>
</reference>
<dbReference type="TAIR" id="AT1G53620"/>
<sequence length="143" mass="13471">MEPVVNVIIILGACVIFVLTVICCISHRKKEPLFQPRDLENGLAGIKDGGLVVLTGTAVVAAGVTTERSGGCGGGGDGGGCDGDAGGGDGGGCGGCGGCGVCGFVIFPSIVICCVSSYRKPIGGDDGGGCGGGEGGSGGCGGD</sequence>
<proteinExistence type="predicted"/>
<accession>Q9LPH8</accession>
<dbReference type="GO" id="GO:0071456">
    <property type="term" value="P:cellular response to hypoxia"/>
    <property type="evidence" value="ECO:0000270"/>
    <property type="project" value="TAIR"/>
</dbReference>
<keyword evidence="1" id="KW-0812">Transmembrane</keyword>
<reference evidence="2" key="2">
    <citation type="submission" date="2000-06" db="EMBL/GenBank/DDBJ databases">
        <title>The sequence of BAC T3F20 from Arabidopsis thaliana chromosome 1.</title>
        <authorList>
            <person name="Lee J.M."/>
            <person name="Vaysberg M."/>
            <person name="Sakano H."/>
            <person name="Lenz C."/>
            <person name="Liu S.X."/>
            <person name="Pham P."/>
            <person name="Toriumi M."/>
            <person name="Yu G."/>
            <person name="Chin C."/>
            <person name="Chiou J."/>
            <person name="Choi E."/>
            <person name="Chung M."/>
            <person name="Gonzalez A."/>
            <person name="Howng B."/>
            <person name="Liu A."/>
            <person name="Altafi H."/>
            <person name="Brooks S."/>
            <person name="Buehler E."/>
            <person name="Chao Q."/>
            <person name="Conn L."/>
            <person name="Conway A.B."/>
            <person name="Hansen N.F."/>
            <person name="Johnson-Hopson C."/>
            <person name="Khan S."/>
            <person name="Kim C."/>
            <person name="Lam B."/>
            <person name="Miranda M."/>
            <person name="Nguyen M."/>
            <person name="Palm C.J."/>
            <person name="Shinn P."/>
            <person name="Southwick A."/>
            <person name="Davis R.W."/>
            <person name="Ecker J.R."/>
            <person name="Federspiel N.A."/>
            <person name="Theologis A."/>
        </authorList>
    </citation>
    <scope>NUCLEOTIDE SEQUENCE</scope>
</reference>
<feature type="transmembrane region" description="Helical" evidence="1">
    <location>
        <begin position="6"/>
        <end position="25"/>
    </location>
</feature>
<protein>
    <submittedName>
        <fullName evidence="2">T3F20.6 protein</fullName>
    </submittedName>
</protein>
<dbReference type="EMBL" id="AC018748">
    <property type="protein sequence ID" value="AAF78427.1"/>
    <property type="molecule type" value="Genomic_DNA"/>
</dbReference>
<evidence type="ECO:0000313" key="2">
    <source>
        <dbReference type="EMBL" id="AAF78427.1"/>
    </source>
</evidence>
<keyword evidence="1" id="KW-1133">Transmembrane helix</keyword>
<dbReference type="AlphaFoldDB" id="Q9LPH8"/>
<organism evidence="2">
    <name type="scientific">Arabidopsis thaliana</name>
    <name type="common">Mouse-ear cress</name>
    <dbReference type="NCBI Taxonomy" id="3702"/>
    <lineage>
        <taxon>Eukaryota</taxon>
        <taxon>Viridiplantae</taxon>
        <taxon>Streptophyta</taxon>
        <taxon>Embryophyta</taxon>
        <taxon>Tracheophyta</taxon>
        <taxon>Spermatophyta</taxon>
        <taxon>Magnoliopsida</taxon>
        <taxon>eudicotyledons</taxon>
        <taxon>Gunneridae</taxon>
        <taxon>Pentapetalae</taxon>
        <taxon>rosids</taxon>
        <taxon>malvids</taxon>
        <taxon>Brassicales</taxon>
        <taxon>Brassicaceae</taxon>
        <taxon>Camelineae</taxon>
        <taxon>Arabidopsis</taxon>
    </lineage>
</organism>
<keyword evidence="1" id="KW-0472">Membrane</keyword>
<evidence type="ECO:0000256" key="1">
    <source>
        <dbReference type="SAM" id="Phobius"/>
    </source>
</evidence>
<dbReference type="ExpressionAtlas" id="Q9LPH8">
    <property type="expression patterns" value="baseline and differential"/>
</dbReference>
<gene>
    <name evidence="2" type="primary">T3F20.6</name>
</gene>